<keyword evidence="3" id="KW-1185">Reference proteome</keyword>
<protein>
    <submittedName>
        <fullName evidence="2">Toll/interleukin-1 receptor domain-containing protein</fullName>
    </submittedName>
</protein>
<dbReference type="SUPFAM" id="SSF52200">
    <property type="entry name" value="Toll/Interleukin receptor TIR domain"/>
    <property type="match status" value="1"/>
</dbReference>
<accession>A0A3E2B0Q8</accession>
<comment type="caution">
    <text evidence="2">The sequence shown here is derived from an EMBL/GenBank/DDBJ whole genome shotgun (WGS) entry which is preliminary data.</text>
</comment>
<feature type="domain" description="TIR" evidence="1">
    <location>
        <begin position="8"/>
        <end position="95"/>
    </location>
</feature>
<dbReference type="InterPro" id="IPR000157">
    <property type="entry name" value="TIR_dom"/>
</dbReference>
<dbReference type="GeneID" id="97996436"/>
<sequence>MERQKYDVAVSYASEQRPYVERFVARLQSQKMRVYYDRNAQAKMVGKILDQELHRIYLQESNCCILFLSNAYVEKPVTRYESQIILSENLFKENFMYIFKFDDVTLPGLNRNFVYSSAAEFPEPEAYSNFIYEVIRGKKPKDDSGTFLYESLADGLVQILDRCASQYKFTLRSDRQSNKLLLRLRSGAAVLLQVQVGQLLGKSGVCLWMHPGSRSCDDHAYQGCVTWSALKCQYRLENRGLLLDLTPEIEFPSLAGLLERLDREIQTILGVSA</sequence>
<dbReference type="Gene3D" id="3.40.50.10140">
    <property type="entry name" value="Toll/interleukin-1 receptor homology (TIR) domain"/>
    <property type="match status" value="1"/>
</dbReference>
<reference evidence="2 3" key="1">
    <citation type="submission" date="2018-07" db="EMBL/GenBank/DDBJ databases">
        <title>GABA Modulating Bacteria of the Human Gut Microbiota.</title>
        <authorList>
            <person name="Strandwitz P."/>
            <person name="Kim K.H."/>
            <person name="Terekhova D."/>
            <person name="Liu J.K."/>
            <person name="Sharma A."/>
            <person name="Levering J."/>
            <person name="Mcdonald D."/>
            <person name="Dietrich D."/>
            <person name="Ramadhar T.R."/>
            <person name="Lekbua A."/>
            <person name="Mroue N."/>
            <person name="Liston C."/>
            <person name="Stewart E.J."/>
            <person name="Dubin M.J."/>
            <person name="Zengler K."/>
            <person name="Knight R."/>
            <person name="Gilbert J.A."/>
            <person name="Clardy J."/>
            <person name="Lewis K."/>
        </authorList>
    </citation>
    <scope>NUCLEOTIDE SEQUENCE [LARGE SCALE GENOMIC DNA]</scope>
    <source>
        <strain evidence="2 3">KLE1738</strain>
    </source>
</reference>
<dbReference type="Pfam" id="PF13676">
    <property type="entry name" value="TIR_2"/>
    <property type="match status" value="1"/>
</dbReference>
<dbReference type="GO" id="GO:0007165">
    <property type="term" value="P:signal transduction"/>
    <property type="evidence" value="ECO:0007669"/>
    <property type="project" value="InterPro"/>
</dbReference>
<dbReference type="RefSeq" id="WP_117143006.1">
    <property type="nucleotide sequence ID" value="NZ_CAKXRM010000002.1"/>
</dbReference>
<dbReference type="InterPro" id="IPR035897">
    <property type="entry name" value="Toll_tir_struct_dom_sf"/>
</dbReference>
<dbReference type="OrthoDB" id="2086491at2"/>
<evidence type="ECO:0000259" key="1">
    <source>
        <dbReference type="Pfam" id="PF13676"/>
    </source>
</evidence>
<dbReference type="Proteomes" id="UP000260649">
    <property type="component" value="Unassembled WGS sequence"/>
</dbReference>
<keyword evidence="2" id="KW-0675">Receptor</keyword>
<evidence type="ECO:0000313" key="2">
    <source>
        <dbReference type="EMBL" id="RFT05569.1"/>
    </source>
</evidence>
<dbReference type="EMBL" id="QQRQ01000050">
    <property type="protein sequence ID" value="RFT05569.1"/>
    <property type="molecule type" value="Genomic_DNA"/>
</dbReference>
<gene>
    <name evidence="2" type="ORF">DV520_11920</name>
</gene>
<organism evidence="2 3">
    <name type="scientific">Evtepia gabavorous</name>
    <dbReference type="NCBI Taxonomy" id="2211183"/>
    <lineage>
        <taxon>Bacteria</taxon>
        <taxon>Bacillati</taxon>
        <taxon>Bacillota</taxon>
        <taxon>Clostridia</taxon>
        <taxon>Eubacteriales</taxon>
        <taxon>Evtepia</taxon>
    </lineage>
</organism>
<name>A0A3E2B0Q8_9FIRM</name>
<evidence type="ECO:0000313" key="3">
    <source>
        <dbReference type="Proteomes" id="UP000260649"/>
    </source>
</evidence>
<dbReference type="AlphaFoldDB" id="A0A3E2B0Q8"/>
<proteinExistence type="predicted"/>